<evidence type="ECO:0008006" key="4">
    <source>
        <dbReference type="Google" id="ProtNLM"/>
    </source>
</evidence>
<dbReference type="eggNOG" id="ENOG50326CQ">
    <property type="taxonomic scope" value="Bacteria"/>
</dbReference>
<proteinExistence type="predicted"/>
<evidence type="ECO:0000256" key="1">
    <source>
        <dbReference type="SAM" id="MobiDB-lite"/>
    </source>
</evidence>
<dbReference type="EMBL" id="FOGJ01000004">
    <property type="protein sequence ID" value="SER35393.1"/>
    <property type="molecule type" value="Genomic_DNA"/>
</dbReference>
<protein>
    <recommendedName>
        <fullName evidence="4">DUF5082 domain-containing protein</fullName>
    </recommendedName>
</protein>
<accession>A0A1H9NJ27</accession>
<dbReference type="Proteomes" id="UP000182584">
    <property type="component" value="Unassembled WGS sequence"/>
</dbReference>
<name>A0A1H9NJ27_BUTFI</name>
<dbReference type="RefSeq" id="WP_022756548.1">
    <property type="nucleotide sequence ID" value="NZ_FOGJ01000004.1"/>
</dbReference>
<dbReference type="OrthoDB" id="2068443at2"/>
<evidence type="ECO:0000313" key="3">
    <source>
        <dbReference type="Proteomes" id="UP000182584"/>
    </source>
</evidence>
<evidence type="ECO:0000313" key="2">
    <source>
        <dbReference type="EMBL" id="SER35393.1"/>
    </source>
</evidence>
<gene>
    <name evidence="2" type="ORF">SAMN04487884_104195</name>
</gene>
<organism evidence="2 3">
    <name type="scientific">Butyrivibrio fibrisolvens</name>
    <dbReference type="NCBI Taxonomy" id="831"/>
    <lineage>
        <taxon>Bacteria</taxon>
        <taxon>Bacillati</taxon>
        <taxon>Bacillota</taxon>
        <taxon>Clostridia</taxon>
        <taxon>Lachnospirales</taxon>
        <taxon>Lachnospiraceae</taxon>
        <taxon>Butyrivibrio</taxon>
    </lineage>
</organism>
<dbReference type="AlphaFoldDB" id="A0A1H9NJ27"/>
<feature type="region of interest" description="Disordered" evidence="1">
    <location>
        <begin position="1"/>
        <end position="27"/>
    </location>
</feature>
<sequence>MALNLEEEQVEKKEVKARKKTKKTRELLEEADRQMKELHRQRDEYAEVLDSLNKQSEELGEMSAKGLNVEHEKFGEGKVSSQDGKYIEVKFGKVVKKFVLPGAIAEKHLKVSDEKILEFYNKCDDIHKQILKVQMQLRSTDFAIERQADNIEKLNQKA</sequence>
<reference evidence="2 3" key="1">
    <citation type="submission" date="2016-10" db="EMBL/GenBank/DDBJ databases">
        <authorList>
            <person name="de Groot N.N."/>
        </authorList>
    </citation>
    <scope>NUCLEOTIDE SEQUENCE [LARGE SCALE GENOMIC DNA]</scope>
    <source>
        <strain evidence="2 3">AR40</strain>
    </source>
</reference>